<evidence type="ECO:0000256" key="2">
    <source>
        <dbReference type="ARBA" id="ARBA00001936"/>
    </source>
</evidence>
<feature type="domain" description="HD/PDEase" evidence="8">
    <location>
        <begin position="46"/>
        <end position="187"/>
    </location>
</feature>
<reference evidence="9" key="1">
    <citation type="submission" date="2020-02" db="EMBL/GenBank/DDBJ databases">
        <authorList>
            <person name="Meier V. D."/>
        </authorList>
    </citation>
    <scope>NUCLEOTIDE SEQUENCE</scope>
    <source>
        <strain evidence="9">AVDCRST_MAG87</strain>
    </source>
</reference>
<keyword evidence="7" id="KW-0378">Hydrolase</keyword>
<evidence type="ECO:0000256" key="4">
    <source>
        <dbReference type="ARBA" id="ARBA00011738"/>
    </source>
</evidence>
<dbReference type="GO" id="GO:0005737">
    <property type="term" value="C:cytoplasm"/>
    <property type="evidence" value="ECO:0007669"/>
    <property type="project" value="TreeGrafter"/>
</dbReference>
<dbReference type="PANTHER" id="PTHR11845">
    <property type="entry name" value="5'-DEOXYNUCLEOTIDASE HDDC2"/>
    <property type="match status" value="1"/>
</dbReference>
<dbReference type="GO" id="GO:0002953">
    <property type="term" value="F:5'-deoxynucleotidase activity"/>
    <property type="evidence" value="ECO:0007669"/>
    <property type="project" value="UniProtKB-EC"/>
</dbReference>
<evidence type="ECO:0000256" key="7">
    <source>
        <dbReference type="ARBA" id="ARBA00022801"/>
    </source>
</evidence>
<evidence type="ECO:0000256" key="5">
    <source>
        <dbReference type="ARBA" id="ARBA00012964"/>
    </source>
</evidence>
<dbReference type="EMBL" id="CADCWJ010000782">
    <property type="protein sequence ID" value="CAA9582735.1"/>
    <property type="molecule type" value="Genomic_DNA"/>
</dbReference>
<accession>A0A6J4VML5</accession>
<evidence type="ECO:0000259" key="8">
    <source>
        <dbReference type="SMART" id="SM00471"/>
    </source>
</evidence>
<name>A0A6J4VML5_9BACT</name>
<protein>
    <recommendedName>
        <fullName evidence="5">5'-deoxynucleotidase</fullName>
        <ecNumber evidence="5">3.1.3.89</ecNumber>
    </recommendedName>
</protein>
<comment type="subunit">
    <text evidence="4">Homodimer.</text>
</comment>
<dbReference type="EC" id="3.1.3.89" evidence="5"/>
<dbReference type="InterPro" id="IPR003607">
    <property type="entry name" value="HD/PDEase_dom"/>
</dbReference>
<gene>
    <name evidence="9" type="ORF">AVDCRST_MAG87-3568</name>
</gene>
<organism evidence="9">
    <name type="scientific">uncultured Thermomicrobiales bacterium</name>
    <dbReference type="NCBI Taxonomy" id="1645740"/>
    <lineage>
        <taxon>Bacteria</taxon>
        <taxon>Pseudomonadati</taxon>
        <taxon>Thermomicrobiota</taxon>
        <taxon>Thermomicrobia</taxon>
        <taxon>Thermomicrobiales</taxon>
        <taxon>environmental samples</taxon>
    </lineage>
</organism>
<comment type="catalytic activity">
    <reaction evidence="1">
        <text>a 2'-deoxyribonucleoside 5'-phosphate + H2O = a 2'-deoxyribonucleoside + phosphate</text>
        <dbReference type="Rhea" id="RHEA:36167"/>
        <dbReference type="ChEBI" id="CHEBI:15377"/>
        <dbReference type="ChEBI" id="CHEBI:18274"/>
        <dbReference type="ChEBI" id="CHEBI:43474"/>
        <dbReference type="ChEBI" id="CHEBI:65317"/>
        <dbReference type="EC" id="3.1.3.89"/>
    </reaction>
</comment>
<dbReference type="SUPFAM" id="SSF109604">
    <property type="entry name" value="HD-domain/PDEase-like"/>
    <property type="match status" value="1"/>
</dbReference>
<evidence type="ECO:0000256" key="3">
    <source>
        <dbReference type="ARBA" id="ARBA00001941"/>
    </source>
</evidence>
<comment type="cofactor">
    <cofactor evidence="3">
        <name>Co(2+)</name>
        <dbReference type="ChEBI" id="CHEBI:48828"/>
    </cofactor>
</comment>
<dbReference type="AlphaFoldDB" id="A0A6J4VML5"/>
<dbReference type="GO" id="GO:0046872">
    <property type="term" value="F:metal ion binding"/>
    <property type="evidence" value="ECO:0007669"/>
    <property type="project" value="UniProtKB-KW"/>
</dbReference>
<sequence length="226" mass="24667">MTIESTAPSAHHYADPSRLASLFLTLANLKRIRRTGWVDRGVPPDEVESVADHSFLTTIVAWIVASDNSELDAGRVLKMALIHDLAEATFGDAPPYEPGDVPDRADLDAVRAFFSVNHVRSPGNATAKRNGEEAAMAALLEPLPERIRDEMAGLWAEYEAQATPEARFVKEVDRLEAFLEARHLGDAHPELPLAGFTIMADRQIEDPALAAIRDAAREPSAEGNHS</sequence>
<proteinExistence type="predicted"/>
<evidence type="ECO:0000313" key="9">
    <source>
        <dbReference type="EMBL" id="CAA9582735.1"/>
    </source>
</evidence>
<comment type="cofactor">
    <cofactor evidence="2">
        <name>Mn(2+)</name>
        <dbReference type="ChEBI" id="CHEBI:29035"/>
    </cofactor>
</comment>
<dbReference type="Gene3D" id="1.10.3210.10">
    <property type="entry name" value="Hypothetical protein af1432"/>
    <property type="match status" value="1"/>
</dbReference>
<dbReference type="InterPro" id="IPR006674">
    <property type="entry name" value="HD_domain"/>
</dbReference>
<dbReference type="InterPro" id="IPR039356">
    <property type="entry name" value="YfbR/HDDC2"/>
</dbReference>
<keyword evidence="6" id="KW-0479">Metal-binding</keyword>
<dbReference type="PANTHER" id="PTHR11845:SF13">
    <property type="entry name" value="5'-DEOXYNUCLEOTIDASE HDDC2"/>
    <property type="match status" value="1"/>
</dbReference>
<dbReference type="Pfam" id="PF13023">
    <property type="entry name" value="HD_3"/>
    <property type="match status" value="1"/>
</dbReference>
<dbReference type="SMART" id="SM00471">
    <property type="entry name" value="HDc"/>
    <property type="match status" value="1"/>
</dbReference>
<evidence type="ECO:0000256" key="1">
    <source>
        <dbReference type="ARBA" id="ARBA00001638"/>
    </source>
</evidence>
<evidence type="ECO:0000256" key="6">
    <source>
        <dbReference type="ARBA" id="ARBA00022723"/>
    </source>
</evidence>